<dbReference type="InterPro" id="IPR016461">
    <property type="entry name" value="COMT-like"/>
</dbReference>
<gene>
    <name evidence="6" type="ORF">CLAFUR5_13910</name>
</gene>
<dbReference type="Gene3D" id="3.40.50.150">
    <property type="entry name" value="Vaccinia Virus protein VP39"/>
    <property type="match status" value="1"/>
</dbReference>
<dbReference type="AlphaFoldDB" id="A0A9Q8PL13"/>
<protein>
    <submittedName>
        <fullName evidence="6">O-methyltransferase AMT9</fullName>
    </submittedName>
</protein>
<evidence type="ECO:0000256" key="2">
    <source>
        <dbReference type="ARBA" id="ARBA00022679"/>
    </source>
</evidence>
<evidence type="ECO:0000313" key="6">
    <source>
        <dbReference type="EMBL" id="UJO24380.1"/>
    </source>
</evidence>
<dbReference type="PANTHER" id="PTHR43712:SF16">
    <property type="entry name" value="O-METHYLTRANSFERASE ELCB"/>
    <property type="match status" value="1"/>
</dbReference>
<dbReference type="Gene3D" id="1.10.10.10">
    <property type="entry name" value="Winged helix-like DNA-binding domain superfamily/Winged helix DNA-binding domain"/>
    <property type="match status" value="1"/>
</dbReference>
<dbReference type="Proteomes" id="UP000756132">
    <property type="component" value="Chromosome 12"/>
</dbReference>
<dbReference type="EMBL" id="CP090174">
    <property type="protein sequence ID" value="UJO24380.1"/>
    <property type="molecule type" value="Genomic_DNA"/>
</dbReference>
<name>A0A9Q8PL13_PASFU</name>
<accession>A0A9Q8PL13</accession>
<proteinExistence type="predicted"/>
<dbReference type="OMA" id="CHTAISR"/>
<evidence type="ECO:0000259" key="5">
    <source>
        <dbReference type="Pfam" id="PF00891"/>
    </source>
</evidence>
<dbReference type="PROSITE" id="PS51683">
    <property type="entry name" value="SAM_OMT_II"/>
    <property type="match status" value="1"/>
</dbReference>
<evidence type="ECO:0000256" key="3">
    <source>
        <dbReference type="ARBA" id="ARBA00022691"/>
    </source>
</evidence>
<dbReference type="GO" id="GO:0008171">
    <property type="term" value="F:O-methyltransferase activity"/>
    <property type="evidence" value="ECO:0007669"/>
    <property type="project" value="InterPro"/>
</dbReference>
<dbReference type="SUPFAM" id="SSF53335">
    <property type="entry name" value="S-adenosyl-L-methionine-dependent methyltransferases"/>
    <property type="match status" value="1"/>
</dbReference>
<dbReference type="GO" id="GO:0032259">
    <property type="term" value="P:methylation"/>
    <property type="evidence" value="ECO:0007669"/>
    <property type="project" value="UniProtKB-KW"/>
</dbReference>
<dbReference type="KEGG" id="ffu:CLAFUR5_13910"/>
<keyword evidence="3" id="KW-0949">S-adenosyl-L-methionine</keyword>
<dbReference type="RefSeq" id="XP_047768746.1">
    <property type="nucleotide sequence ID" value="XM_047913058.1"/>
</dbReference>
<reference evidence="6" key="2">
    <citation type="journal article" date="2022" name="Microb. Genom.">
        <title>A chromosome-scale genome assembly of the tomato pathogen Cladosporium fulvum reveals a compartmentalized genome architecture and the presence of a dispensable chromosome.</title>
        <authorList>
            <person name="Zaccaron A.Z."/>
            <person name="Chen L.H."/>
            <person name="Samaras A."/>
            <person name="Stergiopoulos I."/>
        </authorList>
    </citation>
    <scope>NUCLEOTIDE SEQUENCE</scope>
    <source>
        <strain evidence="6">Race5_Kim</strain>
    </source>
</reference>
<keyword evidence="1" id="KW-0489">Methyltransferase</keyword>
<reference evidence="6" key="1">
    <citation type="submission" date="2021-12" db="EMBL/GenBank/DDBJ databases">
        <authorList>
            <person name="Zaccaron A."/>
            <person name="Stergiopoulos I."/>
        </authorList>
    </citation>
    <scope>NUCLEOTIDE SEQUENCE</scope>
    <source>
        <strain evidence="6">Race5_Kim</strain>
    </source>
</reference>
<keyword evidence="2" id="KW-0808">Transferase</keyword>
<feature type="active site" description="Proton acceptor" evidence="4">
    <location>
        <position position="232"/>
    </location>
</feature>
<sequence length="338" mass="37724">MHHRIPEAVDLKHGTSYVDIAKARNVDQSFLERMIRFCTHDLIFQELVPGHVSHTVSSAALVTDTGLRALVYLNVEDTARACTKLIEAQEKWPNSEESTHSPWNVAYDTNVHVFASRSGPNYEEWAKAFSDMMEYDNKQPLYNLRHAVEAYDWHNVDETVDIGGGTGDLGLALANAYDNLQVYAADREGTIATGTASIPSMPRLHFVACDFFAPLPKAIAHKKIYLLRRILHDWSDKFSVKIIHNLLPALKSGAKMLVMDMVLPEPGALPESLDRTIRGSDLLMKHVLNGKERSKSEWQRLFTSVDRDLVIISTARPEGSAMSLMEVGLEKGGVTGLN</sequence>
<dbReference type="GeneID" id="71993788"/>
<dbReference type="PIRSF" id="PIRSF005739">
    <property type="entry name" value="O-mtase"/>
    <property type="match status" value="1"/>
</dbReference>
<organism evidence="6 7">
    <name type="scientific">Passalora fulva</name>
    <name type="common">Tomato leaf mold</name>
    <name type="synonym">Cladosporium fulvum</name>
    <dbReference type="NCBI Taxonomy" id="5499"/>
    <lineage>
        <taxon>Eukaryota</taxon>
        <taxon>Fungi</taxon>
        <taxon>Dikarya</taxon>
        <taxon>Ascomycota</taxon>
        <taxon>Pezizomycotina</taxon>
        <taxon>Dothideomycetes</taxon>
        <taxon>Dothideomycetidae</taxon>
        <taxon>Mycosphaerellales</taxon>
        <taxon>Mycosphaerellaceae</taxon>
        <taxon>Fulvia</taxon>
    </lineage>
</organism>
<evidence type="ECO:0000256" key="4">
    <source>
        <dbReference type="PIRSR" id="PIRSR005739-1"/>
    </source>
</evidence>
<evidence type="ECO:0000256" key="1">
    <source>
        <dbReference type="ARBA" id="ARBA00022603"/>
    </source>
</evidence>
<dbReference type="OrthoDB" id="3631985at2759"/>
<dbReference type="InterPro" id="IPR036388">
    <property type="entry name" value="WH-like_DNA-bd_sf"/>
</dbReference>
<keyword evidence="7" id="KW-1185">Reference proteome</keyword>
<dbReference type="Pfam" id="PF00891">
    <property type="entry name" value="Methyltransf_2"/>
    <property type="match status" value="1"/>
</dbReference>
<dbReference type="InterPro" id="IPR029063">
    <property type="entry name" value="SAM-dependent_MTases_sf"/>
</dbReference>
<dbReference type="PANTHER" id="PTHR43712">
    <property type="entry name" value="PUTATIVE (AFU_ORTHOLOGUE AFUA_4G14580)-RELATED"/>
    <property type="match status" value="1"/>
</dbReference>
<evidence type="ECO:0000313" key="7">
    <source>
        <dbReference type="Proteomes" id="UP000756132"/>
    </source>
</evidence>
<feature type="domain" description="O-methyltransferase C-terminal" evidence="5">
    <location>
        <begin position="123"/>
        <end position="304"/>
    </location>
</feature>
<dbReference type="InterPro" id="IPR001077">
    <property type="entry name" value="COMT_C"/>
</dbReference>